<evidence type="ECO:0000256" key="2">
    <source>
        <dbReference type="SAM" id="SignalP"/>
    </source>
</evidence>
<dbReference type="OrthoDB" id="2121326at2759"/>
<evidence type="ECO:0000313" key="3">
    <source>
        <dbReference type="EMBL" id="PSN70042.1"/>
    </source>
</evidence>
<proteinExistence type="predicted"/>
<organism evidence="3 4">
    <name type="scientific">Corynespora cassiicola Philippines</name>
    <dbReference type="NCBI Taxonomy" id="1448308"/>
    <lineage>
        <taxon>Eukaryota</taxon>
        <taxon>Fungi</taxon>
        <taxon>Dikarya</taxon>
        <taxon>Ascomycota</taxon>
        <taxon>Pezizomycotina</taxon>
        <taxon>Dothideomycetes</taxon>
        <taxon>Pleosporomycetidae</taxon>
        <taxon>Pleosporales</taxon>
        <taxon>Corynesporascaceae</taxon>
        <taxon>Corynespora</taxon>
    </lineage>
</organism>
<feature type="chain" id="PRO_5015703239" description="Secreted protein" evidence="2">
    <location>
        <begin position="25"/>
        <end position="100"/>
    </location>
</feature>
<gene>
    <name evidence="3" type="ORF">BS50DRAFT_571347</name>
</gene>
<dbReference type="EMBL" id="KZ678132">
    <property type="protein sequence ID" value="PSN70042.1"/>
    <property type="molecule type" value="Genomic_DNA"/>
</dbReference>
<protein>
    <recommendedName>
        <fullName evidence="5">Secreted protein</fullName>
    </recommendedName>
</protein>
<keyword evidence="2" id="KW-0732">Signal</keyword>
<accession>A0A2T2NX96</accession>
<dbReference type="Proteomes" id="UP000240883">
    <property type="component" value="Unassembled WGS sequence"/>
</dbReference>
<feature type="region of interest" description="Disordered" evidence="1">
    <location>
        <begin position="31"/>
        <end position="90"/>
    </location>
</feature>
<reference evidence="3 4" key="1">
    <citation type="journal article" date="2018" name="Front. Microbiol.">
        <title>Genome-Wide Analysis of Corynespora cassiicola Leaf Fall Disease Putative Effectors.</title>
        <authorList>
            <person name="Lopez D."/>
            <person name="Ribeiro S."/>
            <person name="Label P."/>
            <person name="Fumanal B."/>
            <person name="Venisse J.S."/>
            <person name="Kohler A."/>
            <person name="de Oliveira R.R."/>
            <person name="Labutti K."/>
            <person name="Lipzen A."/>
            <person name="Lail K."/>
            <person name="Bauer D."/>
            <person name="Ohm R.A."/>
            <person name="Barry K.W."/>
            <person name="Spatafora J."/>
            <person name="Grigoriev I.V."/>
            <person name="Martin F.M."/>
            <person name="Pujade-Renaud V."/>
        </authorList>
    </citation>
    <scope>NUCLEOTIDE SEQUENCE [LARGE SCALE GENOMIC DNA]</scope>
    <source>
        <strain evidence="3 4">Philippines</strain>
    </source>
</reference>
<dbReference type="AlphaFoldDB" id="A0A2T2NX96"/>
<feature type="signal peptide" evidence="2">
    <location>
        <begin position="1"/>
        <end position="24"/>
    </location>
</feature>
<name>A0A2T2NX96_CORCC</name>
<keyword evidence="4" id="KW-1185">Reference proteome</keyword>
<evidence type="ECO:0000313" key="4">
    <source>
        <dbReference type="Proteomes" id="UP000240883"/>
    </source>
</evidence>
<evidence type="ECO:0000256" key="1">
    <source>
        <dbReference type="SAM" id="MobiDB-lite"/>
    </source>
</evidence>
<evidence type="ECO:0008006" key="5">
    <source>
        <dbReference type="Google" id="ProtNLM"/>
    </source>
</evidence>
<sequence>MDTLMTFFALYFTTLFSLDAWSAARNSAWRAPASGGNNMHYRPAVRAPEPGSYQAGMHGRGNAGPRHGDEERRSTGRINQGDSRDPLKMYGTAGCGACMG</sequence>